<dbReference type="InterPro" id="IPR000792">
    <property type="entry name" value="Tscrpt_reg_LuxR_C"/>
</dbReference>
<keyword evidence="2" id="KW-0597">Phosphoprotein</keyword>
<dbReference type="SUPFAM" id="SSF46894">
    <property type="entry name" value="C-terminal effector domain of the bipartite response regulators"/>
    <property type="match status" value="1"/>
</dbReference>
<evidence type="ECO:0000256" key="2">
    <source>
        <dbReference type="PROSITE-ProRule" id="PRU00169"/>
    </source>
</evidence>
<dbReference type="GO" id="GO:0003677">
    <property type="term" value="F:DNA binding"/>
    <property type="evidence" value="ECO:0007669"/>
    <property type="project" value="UniProtKB-KW"/>
</dbReference>
<dbReference type="AlphaFoldDB" id="C9Z283"/>
<dbReference type="InterPro" id="IPR039420">
    <property type="entry name" value="WalR-like"/>
</dbReference>
<dbReference type="Proteomes" id="UP000001444">
    <property type="component" value="Chromosome"/>
</dbReference>
<protein>
    <submittedName>
        <fullName evidence="5">Putative two-component system response regulator</fullName>
    </submittedName>
</protein>
<reference evidence="5 6" key="1">
    <citation type="journal article" date="2010" name="Mol. Plant Microbe Interact.">
        <title>Streptomyces scabies 87-22 contains a coronafacic acid-like biosynthetic cluster that contributes to plant-microbe interactions.</title>
        <authorList>
            <person name="Bignell D.R."/>
            <person name="Seipke R.F."/>
            <person name="Huguet-Tapia J.C."/>
            <person name="Chambers A.H."/>
            <person name="Parry R.J."/>
            <person name="Loria R."/>
        </authorList>
    </citation>
    <scope>NUCLEOTIDE SEQUENCE [LARGE SCALE GENOMIC DNA]</scope>
    <source>
        <strain evidence="5 6">87.22</strain>
    </source>
</reference>
<dbReference type="PANTHER" id="PTHR43214:SF42">
    <property type="entry name" value="TRANSCRIPTIONAL REGULATORY PROTEIN DESR"/>
    <property type="match status" value="1"/>
</dbReference>
<evidence type="ECO:0000313" key="5">
    <source>
        <dbReference type="EMBL" id="CBG71096.1"/>
    </source>
</evidence>
<dbReference type="InterPro" id="IPR001789">
    <property type="entry name" value="Sig_transdc_resp-reg_receiver"/>
</dbReference>
<dbReference type="SMART" id="SM00421">
    <property type="entry name" value="HTH_LUXR"/>
    <property type="match status" value="1"/>
</dbReference>
<dbReference type="eggNOG" id="COG2197">
    <property type="taxonomic scope" value="Bacteria"/>
</dbReference>
<sequence length="213" mass="22882">MEQVDETEGSPAVIRVLVAEDMHLLREALVGVLRLEGDIDVVAELDRGDQIIESALETVPDVALVDIDLPGTDGITAAARLRELLPRCRVLVVTGLASPGNIRRAMEAGTAGFLLKDTPLDQLVTAIRRVATGERVIDVELATVALKGSASPFTRREAEILRFAAEGAPAQEIAGRLRLELSTVRNYLSTVVAKSGARNRVDAIRIAMAEGWI</sequence>
<dbReference type="Gene3D" id="3.40.50.2300">
    <property type="match status" value="1"/>
</dbReference>
<gene>
    <name evidence="5" type="ordered locus">SCAB_40191</name>
</gene>
<feature type="modified residue" description="4-aspartylphosphate" evidence="2">
    <location>
        <position position="66"/>
    </location>
</feature>
<evidence type="ECO:0000259" key="3">
    <source>
        <dbReference type="PROSITE" id="PS50043"/>
    </source>
</evidence>
<name>C9Z283_STRSW</name>
<dbReference type="GO" id="GO:0000160">
    <property type="term" value="P:phosphorelay signal transduction system"/>
    <property type="evidence" value="ECO:0007669"/>
    <property type="project" value="InterPro"/>
</dbReference>
<evidence type="ECO:0000259" key="4">
    <source>
        <dbReference type="PROSITE" id="PS50110"/>
    </source>
</evidence>
<dbReference type="InterPro" id="IPR016032">
    <property type="entry name" value="Sig_transdc_resp-reg_C-effctor"/>
</dbReference>
<dbReference type="SUPFAM" id="SSF52172">
    <property type="entry name" value="CheY-like"/>
    <property type="match status" value="1"/>
</dbReference>
<dbReference type="PROSITE" id="PS50110">
    <property type="entry name" value="RESPONSE_REGULATORY"/>
    <property type="match status" value="1"/>
</dbReference>
<dbReference type="PRINTS" id="PR00038">
    <property type="entry name" value="HTHLUXR"/>
</dbReference>
<accession>C9Z283</accession>
<dbReference type="HOGENOM" id="CLU_000445_90_10_11"/>
<feature type="domain" description="HTH luxR-type" evidence="3">
    <location>
        <begin position="146"/>
        <end position="211"/>
    </location>
</feature>
<organism evidence="5 6">
    <name type="scientific">Streptomyces scabiei (strain 87.22)</name>
    <dbReference type="NCBI Taxonomy" id="680198"/>
    <lineage>
        <taxon>Bacteria</taxon>
        <taxon>Bacillati</taxon>
        <taxon>Actinomycetota</taxon>
        <taxon>Actinomycetes</taxon>
        <taxon>Kitasatosporales</taxon>
        <taxon>Streptomycetaceae</taxon>
        <taxon>Streptomyces</taxon>
    </lineage>
</organism>
<dbReference type="GO" id="GO:0006355">
    <property type="term" value="P:regulation of DNA-templated transcription"/>
    <property type="evidence" value="ECO:0007669"/>
    <property type="project" value="InterPro"/>
</dbReference>
<feature type="domain" description="Response regulatory" evidence="4">
    <location>
        <begin position="15"/>
        <end position="131"/>
    </location>
</feature>
<evidence type="ECO:0000313" key="6">
    <source>
        <dbReference type="Proteomes" id="UP000001444"/>
    </source>
</evidence>
<dbReference type="EMBL" id="FN554889">
    <property type="protein sequence ID" value="CBG71096.1"/>
    <property type="molecule type" value="Genomic_DNA"/>
</dbReference>
<dbReference type="Pfam" id="PF00196">
    <property type="entry name" value="GerE"/>
    <property type="match status" value="1"/>
</dbReference>
<keyword evidence="1" id="KW-0238">DNA-binding</keyword>
<dbReference type="InterPro" id="IPR011006">
    <property type="entry name" value="CheY-like_superfamily"/>
</dbReference>
<dbReference type="CDD" id="cd06170">
    <property type="entry name" value="LuxR_C_like"/>
    <property type="match status" value="1"/>
</dbReference>
<evidence type="ECO:0000256" key="1">
    <source>
        <dbReference type="ARBA" id="ARBA00023125"/>
    </source>
</evidence>
<dbReference type="PANTHER" id="PTHR43214">
    <property type="entry name" value="TWO-COMPONENT RESPONSE REGULATOR"/>
    <property type="match status" value="1"/>
</dbReference>
<dbReference type="Pfam" id="PF00072">
    <property type="entry name" value="Response_reg"/>
    <property type="match status" value="1"/>
</dbReference>
<proteinExistence type="predicted"/>
<dbReference type="SMART" id="SM00448">
    <property type="entry name" value="REC"/>
    <property type="match status" value="1"/>
</dbReference>
<dbReference type="KEGG" id="scb:SCAB_40191"/>
<dbReference type="PROSITE" id="PS50043">
    <property type="entry name" value="HTH_LUXR_2"/>
    <property type="match status" value="1"/>
</dbReference>
<dbReference type="STRING" id="680198.SCAB_40191"/>
<keyword evidence="6" id="KW-1185">Reference proteome</keyword>